<accession>A0A7W3ZLS8</accession>
<dbReference type="RefSeq" id="WP_181353819.1">
    <property type="nucleotide sequence ID" value="NZ_JABJWZ010000041.1"/>
</dbReference>
<gene>
    <name evidence="1" type="ORF">H3146_07240</name>
</gene>
<protein>
    <submittedName>
        <fullName evidence="1">Uncharacterized protein</fullName>
    </submittedName>
</protein>
<comment type="caution">
    <text evidence="1">The sequence shown here is derived from an EMBL/GenBank/DDBJ whole genome shotgun (WGS) entry which is preliminary data.</text>
</comment>
<dbReference type="EMBL" id="JABJWZ010000041">
    <property type="protein sequence ID" value="MBB1253164.1"/>
    <property type="molecule type" value="Genomic_DNA"/>
</dbReference>
<organism evidence="1 2">
    <name type="scientific">Streptomyces alkaliterrae</name>
    <dbReference type="NCBI Taxonomy" id="2213162"/>
    <lineage>
        <taxon>Bacteria</taxon>
        <taxon>Bacillati</taxon>
        <taxon>Actinomycetota</taxon>
        <taxon>Actinomycetes</taxon>
        <taxon>Kitasatosporales</taxon>
        <taxon>Streptomycetaceae</taxon>
        <taxon>Streptomyces</taxon>
    </lineage>
</organism>
<evidence type="ECO:0000313" key="1">
    <source>
        <dbReference type="EMBL" id="MBB1253164.1"/>
    </source>
</evidence>
<dbReference type="AlphaFoldDB" id="A0A7W3ZLS8"/>
<reference evidence="2" key="1">
    <citation type="submission" date="2020-05" db="EMBL/GenBank/DDBJ databases">
        <title>Classification of alakaliphilic streptomycetes isolated from an alkaline soil next to Lonar Crater, India and a proposal for the recognition of Streptomyces alkaliterrae sp. nov.</title>
        <authorList>
            <person name="Golinska P."/>
        </authorList>
    </citation>
    <scope>NUCLEOTIDE SEQUENCE [LARGE SCALE GENOMIC DNA]</scope>
    <source>
        <strain evidence="2">OF3</strain>
    </source>
</reference>
<evidence type="ECO:0000313" key="2">
    <source>
        <dbReference type="Proteomes" id="UP000525686"/>
    </source>
</evidence>
<name>A0A7W3ZLS8_9ACTN</name>
<dbReference type="Proteomes" id="UP000525686">
    <property type="component" value="Unassembled WGS sequence"/>
</dbReference>
<sequence length="242" mass="24484">MDRQTLELADALAGGAVRSVDADPGARGADWRTATVTAVGAAGTVDCGTIRARRLESYQHPTVGDTIILTHSGAGAWLAVGRTASAADALGIARIVHKTTATDRTSTATLTADPDLTVELGAAAVYLVEMHLLMGGPSGGLPTTAWSVPSGASGLKAVHGAGSTAVDGLGDNIVMRAGGHGFGTAVTYGRRTVTTSLLYAIETGVVTTTSAGTLALTWAQSASTATATRMGVGSWMRVTRYQ</sequence>
<proteinExistence type="predicted"/>